<dbReference type="Gene3D" id="3.30.1370.60">
    <property type="entry name" value="Hypothetical oxidoreductase yiak, domain 2"/>
    <property type="match status" value="1"/>
</dbReference>
<name>A0A5C8ZUV7_9GAMM</name>
<dbReference type="GO" id="GO:0016491">
    <property type="term" value="F:oxidoreductase activity"/>
    <property type="evidence" value="ECO:0007669"/>
    <property type="project" value="UniProtKB-KW"/>
</dbReference>
<dbReference type="InterPro" id="IPR043144">
    <property type="entry name" value="Mal/L-sulf/L-lact_DH-like_ah"/>
</dbReference>
<dbReference type="SUPFAM" id="SSF89733">
    <property type="entry name" value="L-sulfolactate dehydrogenase-like"/>
    <property type="match status" value="1"/>
</dbReference>
<dbReference type="PANTHER" id="PTHR11091">
    <property type="entry name" value="OXIDOREDUCTASE-RELATED"/>
    <property type="match status" value="1"/>
</dbReference>
<dbReference type="EMBL" id="VRZA01000006">
    <property type="protein sequence ID" value="TXS91257.1"/>
    <property type="molecule type" value="Genomic_DNA"/>
</dbReference>
<proteinExistence type="inferred from homology"/>
<keyword evidence="4" id="KW-1185">Reference proteome</keyword>
<dbReference type="InterPro" id="IPR036111">
    <property type="entry name" value="Mal/L-sulfo/L-lacto_DH-like_sf"/>
</dbReference>
<organism evidence="3 4">
    <name type="scientific">Parahaliea maris</name>
    <dbReference type="NCBI Taxonomy" id="2716870"/>
    <lineage>
        <taxon>Bacteria</taxon>
        <taxon>Pseudomonadati</taxon>
        <taxon>Pseudomonadota</taxon>
        <taxon>Gammaproteobacteria</taxon>
        <taxon>Cellvibrionales</taxon>
        <taxon>Halieaceae</taxon>
        <taxon>Parahaliea</taxon>
    </lineage>
</organism>
<comment type="similarity">
    <text evidence="1">Belongs to the LDH2/MDH2 oxidoreductase family.</text>
</comment>
<gene>
    <name evidence="3" type="ORF">FV139_16085</name>
</gene>
<evidence type="ECO:0000256" key="2">
    <source>
        <dbReference type="ARBA" id="ARBA00023002"/>
    </source>
</evidence>
<sequence length="352" mass="37463">MSHRYTATELQQSVTDLFCAAGLSGDRAQVLAEVFLEADLMGFSTHGLNRVPHNLRWLLDGDSRAQGEPEVLADRGALFNWDANFLPGPWVVRQALDTAMARVPEHGVVTATLRRSQHIACLAAYLPRVVEAGYAVLMTCSTPAENTVSAFGGITPLFSANPIAFAAPGEDCPLFFDISMSVTAGGYVARAQREGKAMAEPCLKNNRGEVTDDPAALDEGGSIMPIGGASHGYKGAALSLLTEVLSMALGGYGRADASAAGDGEANSVFLQVMDPGAFTSPENFRQQMAALQQLCEQSAVAEGAPPVRFPGRRAWELRRRQLVEGVDLYPSIMTDLAPWSERLGVALPSPLA</sequence>
<dbReference type="PANTHER" id="PTHR11091:SF0">
    <property type="entry name" value="MALATE DEHYDROGENASE"/>
    <property type="match status" value="1"/>
</dbReference>
<dbReference type="InterPro" id="IPR043143">
    <property type="entry name" value="Mal/L-sulf/L-lact_DH-like_NADP"/>
</dbReference>
<comment type="caution">
    <text evidence="3">The sequence shown here is derived from an EMBL/GenBank/DDBJ whole genome shotgun (WGS) entry which is preliminary data.</text>
</comment>
<evidence type="ECO:0000313" key="3">
    <source>
        <dbReference type="EMBL" id="TXS91257.1"/>
    </source>
</evidence>
<dbReference type="Gene3D" id="1.10.1530.10">
    <property type="match status" value="1"/>
</dbReference>
<accession>A0A5C8ZUV7</accession>
<dbReference type="AlphaFoldDB" id="A0A5C8ZUV7"/>
<dbReference type="InterPro" id="IPR003767">
    <property type="entry name" value="Malate/L-lactate_DH-like"/>
</dbReference>
<evidence type="ECO:0000313" key="4">
    <source>
        <dbReference type="Proteomes" id="UP000321039"/>
    </source>
</evidence>
<keyword evidence="2" id="KW-0560">Oxidoreductase</keyword>
<dbReference type="Proteomes" id="UP000321039">
    <property type="component" value="Unassembled WGS sequence"/>
</dbReference>
<evidence type="ECO:0000256" key="1">
    <source>
        <dbReference type="ARBA" id="ARBA00006056"/>
    </source>
</evidence>
<dbReference type="Pfam" id="PF02615">
    <property type="entry name" value="Ldh_2"/>
    <property type="match status" value="1"/>
</dbReference>
<dbReference type="RefSeq" id="WP_148069492.1">
    <property type="nucleotide sequence ID" value="NZ_VRZA01000006.1"/>
</dbReference>
<protein>
    <submittedName>
        <fullName evidence="3">Ldh family oxidoreductase</fullName>
    </submittedName>
</protein>
<reference evidence="3 4" key="1">
    <citation type="submission" date="2019-08" db="EMBL/GenBank/DDBJ databases">
        <title>Parahaliea maris sp. nov., isolated from the surface seawater.</title>
        <authorList>
            <person name="Liu Y."/>
        </authorList>
    </citation>
    <scope>NUCLEOTIDE SEQUENCE [LARGE SCALE GENOMIC DNA]</scope>
    <source>
        <strain evidence="3 4">HSLHS9</strain>
    </source>
</reference>